<dbReference type="GO" id="GO:0005829">
    <property type="term" value="C:cytosol"/>
    <property type="evidence" value="ECO:0007669"/>
    <property type="project" value="TreeGrafter"/>
</dbReference>
<keyword evidence="5" id="KW-0804">Transcription</keyword>
<dbReference type="PROSITE" id="PS50110">
    <property type="entry name" value="RESPONSE_REGULATORY"/>
    <property type="match status" value="1"/>
</dbReference>
<dbReference type="InterPro" id="IPR036388">
    <property type="entry name" value="WH-like_DNA-bd_sf"/>
</dbReference>
<evidence type="ECO:0000256" key="7">
    <source>
        <dbReference type="PROSITE-ProRule" id="PRU01091"/>
    </source>
</evidence>
<dbReference type="KEGG" id="ptp:RCA23_c25430"/>
<dbReference type="InterPro" id="IPR001867">
    <property type="entry name" value="OmpR/PhoB-type_DNA-bd"/>
</dbReference>
<evidence type="ECO:0000256" key="6">
    <source>
        <dbReference type="PROSITE-ProRule" id="PRU00169"/>
    </source>
</evidence>
<dbReference type="SMART" id="SM00448">
    <property type="entry name" value="REC"/>
    <property type="match status" value="1"/>
</dbReference>
<gene>
    <name evidence="10" type="ORF">RCA23_c25430</name>
</gene>
<accession>A0AAN0VJG9</accession>
<evidence type="ECO:0000313" key="11">
    <source>
        <dbReference type="Proteomes" id="UP000028680"/>
    </source>
</evidence>
<proteinExistence type="predicted"/>
<dbReference type="GO" id="GO:0000156">
    <property type="term" value="F:phosphorelay response regulator activity"/>
    <property type="evidence" value="ECO:0007669"/>
    <property type="project" value="TreeGrafter"/>
</dbReference>
<dbReference type="PROSITE" id="PS51755">
    <property type="entry name" value="OMPR_PHOB"/>
    <property type="match status" value="1"/>
</dbReference>
<evidence type="ECO:0000256" key="1">
    <source>
        <dbReference type="ARBA" id="ARBA00022553"/>
    </source>
</evidence>
<dbReference type="PANTHER" id="PTHR48111">
    <property type="entry name" value="REGULATOR OF RPOS"/>
    <property type="match status" value="1"/>
</dbReference>
<protein>
    <submittedName>
        <fullName evidence="10">Transcriptional regulatory protein</fullName>
    </submittedName>
</protein>
<evidence type="ECO:0000256" key="2">
    <source>
        <dbReference type="ARBA" id="ARBA00023012"/>
    </source>
</evidence>
<evidence type="ECO:0000256" key="3">
    <source>
        <dbReference type="ARBA" id="ARBA00023015"/>
    </source>
</evidence>
<dbReference type="SUPFAM" id="SSF52172">
    <property type="entry name" value="CheY-like"/>
    <property type="match status" value="1"/>
</dbReference>
<keyword evidence="3" id="KW-0805">Transcription regulation</keyword>
<reference evidence="10 11" key="1">
    <citation type="journal article" date="2014" name="ISME J.">
        <title>Adaptation of an abundant Roseobacter RCA organism to pelagic systems revealed by genomic and transcriptomic analyses.</title>
        <authorList>
            <person name="Voget S."/>
            <person name="Wemheuer B."/>
            <person name="Brinkhoff T."/>
            <person name="Vollmers J."/>
            <person name="Dietrich S."/>
            <person name="Giebel H.A."/>
            <person name="Beardsley C."/>
            <person name="Sardemann C."/>
            <person name="Bakenhus I."/>
            <person name="Billerbeck S."/>
            <person name="Daniel R."/>
            <person name="Simon M."/>
        </authorList>
    </citation>
    <scope>NUCLEOTIDE SEQUENCE [LARGE SCALE GENOMIC DNA]</scope>
    <source>
        <strain evidence="10 11">RCA23</strain>
    </source>
</reference>
<dbReference type="InterPro" id="IPR011006">
    <property type="entry name" value="CheY-like_superfamily"/>
</dbReference>
<dbReference type="Gene3D" id="1.10.10.10">
    <property type="entry name" value="Winged helix-like DNA-binding domain superfamily/Winged helix DNA-binding domain"/>
    <property type="match status" value="1"/>
</dbReference>
<dbReference type="Pfam" id="PF00072">
    <property type="entry name" value="Response_reg"/>
    <property type="match status" value="1"/>
</dbReference>
<dbReference type="GO" id="GO:0000976">
    <property type="term" value="F:transcription cis-regulatory region binding"/>
    <property type="evidence" value="ECO:0007669"/>
    <property type="project" value="TreeGrafter"/>
</dbReference>
<evidence type="ECO:0000259" key="8">
    <source>
        <dbReference type="PROSITE" id="PS50110"/>
    </source>
</evidence>
<dbReference type="InterPro" id="IPR001789">
    <property type="entry name" value="Sig_transdc_resp-reg_receiver"/>
</dbReference>
<name>A0AAN0VJG9_9RHOB</name>
<keyword evidence="11" id="KW-1185">Reference proteome</keyword>
<dbReference type="EMBL" id="CP003984">
    <property type="protein sequence ID" value="AII88061.1"/>
    <property type="molecule type" value="Genomic_DNA"/>
</dbReference>
<dbReference type="GeneID" id="93367704"/>
<dbReference type="AlphaFoldDB" id="A0AAN0VJG9"/>
<dbReference type="InterPro" id="IPR039420">
    <property type="entry name" value="WalR-like"/>
</dbReference>
<dbReference type="CDD" id="cd17574">
    <property type="entry name" value="REC_OmpR"/>
    <property type="match status" value="1"/>
</dbReference>
<dbReference type="GO" id="GO:0006355">
    <property type="term" value="P:regulation of DNA-templated transcription"/>
    <property type="evidence" value="ECO:0007669"/>
    <property type="project" value="InterPro"/>
</dbReference>
<feature type="DNA-binding region" description="OmpR/PhoB-type" evidence="7">
    <location>
        <begin position="129"/>
        <end position="228"/>
    </location>
</feature>
<dbReference type="InterPro" id="IPR016032">
    <property type="entry name" value="Sig_transdc_resp-reg_C-effctor"/>
</dbReference>
<feature type="domain" description="Response regulatory" evidence="8">
    <location>
        <begin position="3"/>
        <end position="117"/>
    </location>
</feature>
<dbReference type="SMART" id="SM00862">
    <property type="entry name" value="Trans_reg_C"/>
    <property type="match status" value="1"/>
</dbReference>
<dbReference type="Pfam" id="PF00486">
    <property type="entry name" value="Trans_reg_C"/>
    <property type="match status" value="1"/>
</dbReference>
<evidence type="ECO:0000256" key="4">
    <source>
        <dbReference type="ARBA" id="ARBA00023125"/>
    </source>
</evidence>
<dbReference type="SUPFAM" id="SSF46894">
    <property type="entry name" value="C-terminal effector domain of the bipartite response regulators"/>
    <property type="match status" value="1"/>
</dbReference>
<evidence type="ECO:0000256" key="5">
    <source>
        <dbReference type="ARBA" id="ARBA00023163"/>
    </source>
</evidence>
<evidence type="ECO:0000259" key="9">
    <source>
        <dbReference type="PROSITE" id="PS51755"/>
    </source>
</evidence>
<keyword evidence="2" id="KW-0902">Two-component regulatory system</keyword>
<dbReference type="Gene3D" id="6.10.250.690">
    <property type="match status" value="1"/>
</dbReference>
<dbReference type="CDD" id="cd00383">
    <property type="entry name" value="trans_reg_C"/>
    <property type="match status" value="1"/>
</dbReference>
<dbReference type="GO" id="GO:0032993">
    <property type="term" value="C:protein-DNA complex"/>
    <property type="evidence" value="ECO:0007669"/>
    <property type="project" value="TreeGrafter"/>
</dbReference>
<sequence length="228" mass="25378">MTQIIIVDDEVEILAPLEQMLTQEGYHVSAFSSSLAAQAHLQQHSVDLAIFDIKMPEMDGFSLLKSVRAKMPNLPIIFLSSKAEEQDQIIGFTLGADDYITKPFSKHLLLFRVAAVLRRHSVGAVTNLDAPVRAGQLTIDQDRHLVTWATMAVDLTVTECLLLLAMAQRPGVVKTRNQLMDAAYREAIYVSDRTIDSHIRNIRQKLKAVDPTCDIISTVHGLGYRLQG</sequence>
<dbReference type="RefSeq" id="WP_044050666.1">
    <property type="nucleotide sequence ID" value="NZ_CP003984.1"/>
</dbReference>
<feature type="modified residue" description="4-aspartylphosphate" evidence="6">
    <location>
        <position position="52"/>
    </location>
</feature>
<keyword evidence="4 7" id="KW-0238">DNA-binding</keyword>
<evidence type="ECO:0000313" key="10">
    <source>
        <dbReference type="EMBL" id="AII88061.1"/>
    </source>
</evidence>
<dbReference type="Proteomes" id="UP000028680">
    <property type="component" value="Chromosome"/>
</dbReference>
<dbReference type="Gene3D" id="3.40.50.2300">
    <property type="match status" value="1"/>
</dbReference>
<keyword evidence="1 6" id="KW-0597">Phosphoprotein</keyword>
<dbReference type="PANTHER" id="PTHR48111:SF21">
    <property type="entry name" value="DNA-BINDING DUAL MASTER TRANSCRIPTIONAL REGULATOR RPAA"/>
    <property type="match status" value="1"/>
</dbReference>
<feature type="domain" description="OmpR/PhoB-type" evidence="9">
    <location>
        <begin position="129"/>
        <end position="228"/>
    </location>
</feature>
<organism evidence="10 11">
    <name type="scientific">Planktomarina temperata RCA23</name>
    <dbReference type="NCBI Taxonomy" id="666509"/>
    <lineage>
        <taxon>Bacteria</taxon>
        <taxon>Pseudomonadati</taxon>
        <taxon>Pseudomonadota</taxon>
        <taxon>Alphaproteobacteria</taxon>
        <taxon>Rhodobacterales</taxon>
        <taxon>Paracoccaceae</taxon>
        <taxon>Planktomarina</taxon>
    </lineage>
</organism>